<name>A0AAD4DH04_9FUNG</name>
<comment type="caution">
    <text evidence="2">The sequence shown here is derived from an EMBL/GenBank/DDBJ whole genome shotgun (WGS) entry which is preliminary data.</text>
</comment>
<dbReference type="Proteomes" id="UP001194580">
    <property type="component" value="Unassembled WGS sequence"/>
</dbReference>
<keyword evidence="3" id="KW-1185">Reference proteome</keyword>
<feature type="chain" id="PRO_5041917310" evidence="1">
    <location>
        <begin position="19"/>
        <end position="292"/>
    </location>
</feature>
<evidence type="ECO:0000256" key="1">
    <source>
        <dbReference type="SAM" id="SignalP"/>
    </source>
</evidence>
<keyword evidence="1" id="KW-0732">Signal</keyword>
<feature type="signal peptide" evidence="1">
    <location>
        <begin position="1"/>
        <end position="18"/>
    </location>
</feature>
<protein>
    <submittedName>
        <fullName evidence="2">Uncharacterized protein</fullName>
    </submittedName>
</protein>
<reference evidence="2" key="1">
    <citation type="journal article" date="2020" name="Fungal Divers.">
        <title>Resolving the Mortierellaceae phylogeny through synthesis of multi-gene phylogenetics and phylogenomics.</title>
        <authorList>
            <person name="Vandepol N."/>
            <person name="Liber J."/>
            <person name="Desiro A."/>
            <person name="Na H."/>
            <person name="Kennedy M."/>
            <person name="Barry K."/>
            <person name="Grigoriev I.V."/>
            <person name="Miller A.N."/>
            <person name="O'Donnell K."/>
            <person name="Stajich J.E."/>
            <person name="Bonito G."/>
        </authorList>
    </citation>
    <scope>NUCLEOTIDE SEQUENCE</scope>
    <source>
        <strain evidence="2">NRRL 28262</strain>
    </source>
</reference>
<evidence type="ECO:0000313" key="2">
    <source>
        <dbReference type="EMBL" id="KAG0277960.1"/>
    </source>
</evidence>
<dbReference type="AlphaFoldDB" id="A0AAD4DH04"/>
<proteinExistence type="predicted"/>
<evidence type="ECO:0000313" key="3">
    <source>
        <dbReference type="Proteomes" id="UP001194580"/>
    </source>
</evidence>
<gene>
    <name evidence="2" type="ORF">BGZ95_005009</name>
</gene>
<sequence>MIFKIPLLMLALLSAVSAQVVAPPEDKPRGDDIVYSPHGILYTNTQHNFYTAGRCSSRFKFRRNYLKTMALGYRSFKQDNDNERTPLLTTFLDTNYLTSGDTAPKPIIYNKWYTWFSNRQCTVSSPVPCGMPGICYADAPLADMIMNLVTSIFHAAFGSKTGHYCAGSHGEDALYDCCSGLVGDGGVYKLVRSGWTMRKRDGTGDRHEMPYLFVNRGGSRKLIIECRGDDIWFGDDDLEPSFVVFSHQQINGDGWIYRSPNGEEFYNSRDIGLVTLDSFGQTSAPQNVFGPK</sequence>
<dbReference type="EMBL" id="JAAAIL010000232">
    <property type="protein sequence ID" value="KAG0277960.1"/>
    <property type="molecule type" value="Genomic_DNA"/>
</dbReference>
<organism evidence="2 3">
    <name type="scientific">Linnemannia exigua</name>
    <dbReference type="NCBI Taxonomy" id="604196"/>
    <lineage>
        <taxon>Eukaryota</taxon>
        <taxon>Fungi</taxon>
        <taxon>Fungi incertae sedis</taxon>
        <taxon>Mucoromycota</taxon>
        <taxon>Mortierellomycotina</taxon>
        <taxon>Mortierellomycetes</taxon>
        <taxon>Mortierellales</taxon>
        <taxon>Mortierellaceae</taxon>
        <taxon>Linnemannia</taxon>
    </lineage>
</organism>
<accession>A0AAD4DH04</accession>